<reference evidence="1" key="1">
    <citation type="submission" date="2020-03" db="EMBL/GenBank/DDBJ databases">
        <title>The deep terrestrial virosphere.</title>
        <authorList>
            <person name="Holmfeldt K."/>
            <person name="Nilsson E."/>
            <person name="Simone D."/>
            <person name="Lopez-Fernandez M."/>
            <person name="Wu X."/>
            <person name="de Brujin I."/>
            <person name="Lundin D."/>
            <person name="Andersson A."/>
            <person name="Bertilsson S."/>
            <person name="Dopson M."/>
        </authorList>
    </citation>
    <scope>NUCLEOTIDE SEQUENCE</scope>
    <source>
        <strain evidence="1">MM415A06905</strain>
    </source>
</reference>
<name>A0A6M3JH44_9ZZZZ</name>
<organism evidence="1">
    <name type="scientific">viral metagenome</name>
    <dbReference type="NCBI Taxonomy" id="1070528"/>
    <lineage>
        <taxon>unclassified sequences</taxon>
        <taxon>metagenomes</taxon>
        <taxon>organismal metagenomes</taxon>
    </lineage>
</organism>
<dbReference type="AlphaFoldDB" id="A0A6M3JH44"/>
<gene>
    <name evidence="1" type="ORF">MM415A06905_0004</name>
</gene>
<proteinExistence type="predicted"/>
<accession>A0A6M3JH44</accession>
<sequence length="56" mass="6729">MSTVEQWMAKKLEECRDDPEYLRAYIEILEEELELRRDEKKELADMVLSRQPGGEK</sequence>
<dbReference type="EMBL" id="MT141612">
    <property type="protein sequence ID" value="QJA68382.1"/>
    <property type="molecule type" value="Genomic_DNA"/>
</dbReference>
<evidence type="ECO:0000313" key="1">
    <source>
        <dbReference type="EMBL" id="QJA68382.1"/>
    </source>
</evidence>
<protein>
    <submittedName>
        <fullName evidence="1">Uncharacterized protein</fullName>
    </submittedName>
</protein>